<evidence type="ECO:0000259" key="6">
    <source>
        <dbReference type="PROSITE" id="PS50157"/>
    </source>
</evidence>
<proteinExistence type="evidence at transcript level"/>
<evidence type="ECO:0000313" key="7">
    <source>
        <dbReference type="EMBL" id="AFD29622.1"/>
    </source>
</evidence>
<evidence type="ECO:0000256" key="4">
    <source>
        <dbReference type="ARBA" id="ARBA00022833"/>
    </source>
</evidence>
<reference evidence="7" key="1">
    <citation type="journal article" date="2012" name="Cell Stem Cell">
        <title>Genetic Regulators of a Pluripotent Adult Stem Cell System in Planarians Identified by RNAi and Clonal Analysis.</title>
        <authorList>
            <person name="Wagner D.E."/>
            <person name="Ho J.J."/>
            <person name="Reddien P.W."/>
        </authorList>
    </citation>
    <scope>NUCLEOTIDE SEQUENCE</scope>
    <source>
        <strain evidence="7">CIW4</strain>
    </source>
</reference>
<keyword evidence="3 5" id="KW-0863">Zinc-finger</keyword>
<dbReference type="PROSITE" id="PS00028">
    <property type="entry name" value="ZINC_FINGER_C2H2_1"/>
    <property type="match status" value="2"/>
</dbReference>
<feature type="domain" description="C2H2-type" evidence="6">
    <location>
        <begin position="150"/>
        <end position="178"/>
    </location>
</feature>
<dbReference type="AlphaFoldDB" id="H9CXV1"/>
<dbReference type="InterPro" id="IPR036236">
    <property type="entry name" value="Znf_C2H2_sf"/>
</dbReference>
<protein>
    <submittedName>
        <fullName evidence="7">ZFP-1</fullName>
    </submittedName>
</protein>
<keyword evidence="2" id="KW-0677">Repeat</keyword>
<dbReference type="PANTHER" id="PTHR24379:SF121">
    <property type="entry name" value="C2H2-TYPE DOMAIN-CONTAINING PROTEIN"/>
    <property type="match status" value="1"/>
</dbReference>
<feature type="domain" description="C2H2-type" evidence="6">
    <location>
        <begin position="176"/>
        <end position="203"/>
    </location>
</feature>
<accession>H9CXV1</accession>
<dbReference type="SUPFAM" id="SSF57667">
    <property type="entry name" value="beta-beta-alpha zinc fingers"/>
    <property type="match status" value="2"/>
</dbReference>
<organism evidence="7">
    <name type="scientific">Schmidtea mediterranea</name>
    <name type="common">Freshwater planarian flatworm</name>
    <dbReference type="NCBI Taxonomy" id="79327"/>
    <lineage>
        <taxon>Eukaryota</taxon>
        <taxon>Metazoa</taxon>
        <taxon>Spiralia</taxon>
        <taxon>Lophotrochozoa</taxon>
        <taxon>Platyhelminthes</taxon>
        <taxon>Rhabditophora</taxon>
        <taxon>Seriata</taxon>
        <taxon>Tricladida</taxon>
        <taxon>Continenticola</taxon>
        <taxon>Geoplanoidea</taxon>
        <taxon>Dugesiidae</taxon>
        <taxon>Schmidtea</taxon>
    </lineage>
</organism>
<dbReference type="OrthoDB" id="10066279at2759"/>
<name>H9CXV1_SCHMD</name>
<dbReference type="Gene3D" id="3.30.160.60">
    <property type="entry name" value="Classic Zinc Finger"/>
    <property type="match status" value="2"/>
</dbReference>
<dbReference type="Pfam" id="PF00096">
    <property type="entry name" value="zf-C2H2"/>
    <property type="match status" value="2"/>
</dbReference>
<keyword evidence="4" id="KW-0862">Zinc</keyword>
<dbReference type="EMBL" id="JQ425154">
    <property type="protein sequence ID" value="AFD29622.1"/>
    <property type="molecule type" value="mRNA"/>
</dbReference>
<feature type="domain" description="C2H2-type" evidence="6">
    <location>
        <begin position="204"/>
        <end position="232"/>
    </location>
</feature>
<keyword evidence="1" id="KW-0479">Metal-binding</keyword>
<dbReference type="SMART" id="SM00355">
    <property type="entry name" value="ZnF_C2H2"/>
    <property type="match status" value="3"/>
</dbReference>
<dbReference type="GO" id="GO:0008270">
    <property type="term" value="F:zinc ion binding"/>
    <property type="evidence" value="ECO:0007669"/>
    <property type="project" value="UniProtKB-KW"/>
</dbReference>
<evidence type="ECO:0000256" key="1">
    <source>
        <dbReference type="ARBA" id="ARBA00022723"/>
    </source>
</evidence>
<sequence length="307" mass="35423">MNFMEQNNSLMKSFHQLLHSHWLNPLQVIPPVSTRYSSYSSSTASFISPGKSESSDQEEPLNLSLKYCDVQLSKSQNSPVPTNQFRLSSQIPLMIPHVFQTLFTSRPILPNIPKSHSMSGFFPLQMTTMNDCNKQKRKSTPVKLKKSRCFKCNQCRQIFPCLNNLTEHTLQVHGSYKCHICNTSFTQRSNLQRHALRHVGFKPYKCGVCSKEYYRKDHLIRHISFNHPMVSPKENIIQRLSSSESLNFIDSQEDSDAKLENEFSSFRPESDNSYHSYENNDDNNSIAEENIFLKVEPTDSMDVDILN</sequence>
<dbReference type="PANTHER" id="PTHR24379">
    <property type="entry name" value="KRAB AND ZINC FINGER DOMAIN-CONTAINING"/>
    <property type="match status" value="1"/>
</dbReference>
<evidence type="ECO:0000256" key="2">
    <source>
        <dbReference type="ARBA" id="ARBA00022737"/>
    </source>
</evidence>
<evidence type="ECO:0000256" key="5">
    <source>
        <dbReference type="PROSITE-ProRule" id="PRU00042"/>
    </source>
</evidence>
<dbReference type="PROSITE" id="PS50157">
    <property type="entry name" value="ZINC_FINGER_C2H2_2"/>
    <property type="match status" value="3"/>
</dbReference>
<dbReference type="InterPro" id="IPR013087">
    <property type="entry name" value="Znf_C2H2_type"/>
</dbReference>
<evidence type="ECO:0000256" key="3">
    <source>
        <dbReference type="ARBA" id="ARBA00022771"/>
    </source>
</evidence>